<dbReference type="PANTHER" id="PTHR13847:SF281">
    <property type="entry name" value="FAD DEPENDENT OXIDOREDUCTASE DOMAIN-CONTAINING PROTEIN"/>
    <property type="match status" value="1"/>
</dbReference>
<reference evidence="2 3" key="1">
    <citation type="journal article" date="2014" name="BMC Genomics">
        <title>Comparison of environmental and isolate Sulfobacillus genomes reveals diverse carbon, sulfur, nitrogen, and hydrogen metabolisms.</title>
        <authorList>
            <person name="Justice N.B."/>
            <person name="Norman A."/>
            <person name="Brown C.T."/>
            <person name="Singh A."/>
            <person name="Thomas B.C."/>
            <person name="Banfield J.F."/>
        </authorList>
    </citation>
    <scope>NUCLEOTIDE SEQUENCE [LARGE SCALE GENOMIC DNA]</scope>
    <source>
        <strain evidence="2">AMDSBA3</strain>
    </source>
</reference>
<name>A0A2T2WPL5_9FIRM</name>
<evidence type="ECO:0000259" key="1">
    <source>
        <dbReference type="Pfam" id="PF01266"/>
    </source>
</evidence>
<dbReference type="InterPro" id="IPR036188">
    <property type="entry name" value="FAD/NAD-bd_sf"/>
</dbReference>
<evidence type="ECO:0000313" key="2">
    <source>
        <dbReference type="EMBL" id="PSR24177.1"/>
    </source>
</evidence>
<sequence>MCRVTSYWDATSTSDLPPECATWPKSCDVLIIGAGFTGLVAAYYLGKAGLDVVICEQHTVAYGASGRNGGQLLGGWPGDLSAMRKWLGWEMAQALWEISEEALGRVPRLVKQASIHCDLQAVGHLEAAGGYAAARALQEELSLLQAIATHSYAWWDRARVLKKVGTQAYVGGLYDPSGLAFHPKKYVLGLAQAAARENVRLYQSTPVHAVGRLNSGRFRIHTQRGSVESDAVVLATNAYAPRFAHYVKARLRSVYSAQVLVQLDNPEQLPRTMPTVSDRQASYNYYRRVGDRGLLFGGRAVPAELRMGHYPSVVEQLRHVFPNVTDPRVLYQWSGRIALSSDYMPHLRQLPNGVWTASGYTGHGAALSTQMGWLLSQAVLHGRLCDQVRLLDSLPWRHWALRRETLNF</sequence>
<feature type="domain" description="FAD dependent oxidoreductase" evidence="1">
    <location>
        <begin position="28"/>
        <end position="377"/>
    </location>
</feature>
<dbReference type="Gene3D" id="3.30.9.10">
    <property type="entry name" value="D-Amino Acid Oxidase, subunit A, domain 2"/>
    <property type="match status" value="1"/>
</dbReference>
<dbReference type="SUPFAM" id="SSF51905">
    <property type="entry name" value="FAD/NAD(P)-binding domain"/>
    <property type="match status" value="1"/>
</dbReference>
<dbReference type="PANTHER" id="PTHR13847">
    <property type="entry name" value="SARCOSINE DEHYDROGENASE-RELATED"/>
    <property type="match status" value="1"/>
</dbReference>
<dbReference type="InterPro" id="IPR006076">
    <property type="entry name" value="FAD-dep_OxRdtase"/>
</dbReference>
<dbReference type="Proteomes" id="UP000241848">
    <property type="component" value="Unassembled WGS sequence"/>
</dbReference>
<comment type="caution">
    <text evidence="2">The sequence shown here is derived from an EMBL/GenBank/DDBJ whole genome shotgun (WGS) entry which is preliminary data.</text>
</comment>
<evidence type="ECO:0000313" key="3">
    <source>
        <dbReference type="Proteomes" id="UP000241848"/>
    </source>
</evidence>
<dbReference type="Pfam" id="PF01266">
    <property type="entry name" value="DAO"/>
    <property type="match status" value="1"/>
</dbReference>
<organism evidence="2 3">
    <name type="scientific">Sulfobacillus acidophilus</name>
    <dbReference type="NCBI Taxonomy" id="53633"/>
    <lineage>
        <taxon>Bacteria</taxon>
        <taxon>Bacillati</taxon>
        <taxon>Bacillota</taxon>
        <taxon>Clostridia</taxon>
        <taxon>Eubacteriales</taxon>
        <taxon>Clostridiales Family XVII. Incertae Sedis</taxon>
        <taxon>Sulfobacillus</taxon>
    </lineage>
</organism>
<dbReference type="Gene3D" id="3.50.50.60">
    <property type="entry name" value="FAD/NAD(P)-binding domain"/>
    <property type="match status" value="1"/>
</dbReference>
<protein>
    <recommendedName>
        <fullName evidence="1">FAD dependent oxidoreductase domain-containing protein</fullName>
    </recommendedName>
</protein>
<dbReference type="GO" id="GO:0005737">
    <property type="term" value="C:cytoplasm"/>
    <property type="evidence" value="ECO:0007669"/>
    <property type="project" value="TreeGrafter"/>
</dbReference>
<accession>A0A2T2WPL5</accession>
<dbReference type="EMBL" id="PXYV01000001">
    <property type="protein sequence ID" value="PSR24177.1"/>
    <property type="molecule type" value="Genomic_DNA"/>
</dbReference>
<dbReference type="AlphaFoldDB" id="A0A2T2WPL5"/>
<proteinExistence type="predicted"/>
<gene>
    <name evidence="2" type="ORF">C7B45_00805</name>
</gene>